<dbReference type="InterPro" id="IPR000073">
    <property type="entry name" value="AB_hydrolase_1"/>
</dbReference>
<dbReference type="PANTHER" id="PTHR37017">
    <property type="entry name" value="AB HYDROLASE-1 DOMAIN-CONTAINING PROTEIN-RELATED"/>
    <property type="match status" value="1"/>
</dbReference>
<dbReference type="Pfam" id="PF12697">
    <property type="entry name" value="Abhydrolase_6"/>
    <property type="match status" value="1"/>
</dbReference>
<dbReference type="PANTHER" id="PTHR37017:SF11">
    <property type="entry name" value="ESTERASE_LIPASE_THIOESTERASE DOMAIN-CONTAINING PROTEIN"/>
    <property type="match status" value="1"/>
</dbReference>
<name>A0A0L0EWK2_9GAMM</name>
<evidence type="ECO:0000259" key="1">
    <source>
        <dbReference type="Pfam" id="PF12697"/>
    </source>
</evidence>
<gene>
    <name evidence="2" type="ORF">AC626_02350</name>
</gene>
<dbReference type="InterPro" id="IPR052897">
    <property type="entry name" value="Sec-Metab_Biosynth_Hydrolase"/>
</dbReference>
<accession>A0A0L0EWK2</accession>
<evidence type="ECO:0000313" key="3">
    <source>
        <dbReference type="Proteomes" id="UP000036850"/>
    </source>
</evidence>
<keyword evidence="2" id="KW-0378">Hydrolase</keyword>
<dbReference type="Proteomes" id="UP000036850">
    <property type="component" value="Unassembled WGS sequence"/>
</dbReference>
<protein>
    <submittedName>
        <fullName evidence="2">Alpha/beta hydrolase</fullName>
    </submittedName>
</protein>
<organism evidence="2 3">
    <name type="scientific">Pseudoalteromonas rubra</name>
    <dbReference type="NCBI Taxonomy" id="43658"/>
    <lineage>
        <taxon>Bacteria</taxon>
        <taxon>Pseudomonadati</taxon>
        <taxon>Pseudomonadota</taxon>
        <taxon>Gammaproteobacteria</taxon>
        <taxon>Alteromonadales</taxon>
        <taxon>Pseudoalteromonadaceae</taxon>
        <taxon>Pseudoalteromonas</taxon>
    </lineage>
</organism>
<comment type="caution">
    <text evidence="2">The sequence shown here is derived from an EMBL/GenBank/DDBJ whole genome shotgun (WGS) entry which is preliminary data.</text>
</comment>
<dbReference type="PATRIC" id="fig|43658.6.peg.2053"/>
<evidence type="ECO:0000313" key="2">
    <source>
        <dbReference type="EMBL" id="KNC68826.1"/>
    </source>
</evidence>
<dbReference type="Gene3D" id="3.40.50.1820">
    <property type="entry name" value="alpha/beta hydrolase"/>
    <property type="match status" value="1"/>
</dbReference>
<reference evidence="3" key="1">
    <citation type="submission" date="2015-07" db="EMBL/GenBank/DDBJ databases">
        <title>Draft genome sequence of a Pseudoalteromonas rubra strain, OCN096, isolated from Kaneohe Bay, Oahu, Hawaii.</title>
        <authorList>
            <person name="Beurmann S."/>
            <person name="Ushijima B."/>
            <person name="Belcaid M."/>
            <person name="Callahan S.M."/>
            <person name="Aeby G.S."/>
        </authorList>
    </citation>
    <scope>NUCLEOTIDE SEQUENCE [LARGE SCALE GENOMIC DNA]</scope>
    <source>
        <strain evidence="3">OCN096</strain>
    </source>
</reference>
<dbReference type="EMBL" id="LFZX01000009">
    <property type="protein sequence ID" value="KNC68826.1"/>
    <property type="molecule type" value="Genomic_DNA"/>
</dbReference>
<sequence length="276" mass="29771">MNSKVWLPLCCAVILSGCNSISQQAPVQSLAQETGALKKSVIFIHGAHSKGTAWSTVQSQLTKQGISNYVVDLPGRKTTIDPKSITLDHAAQSLCTHLRSYPQPQALVAHSQGGAIVHKAITLCSDVNISDIIYVSAVAPIEGAKPFALLSKQDEEHYFSGITYEDGWMKISDKSAYLSAFTEAHSKTQQQFVLDNSVDEPAITGDGKVMLSKTTLAPINKAYVFATQDKIISLSSQKKIAESIGITQTYSLDSGHLPMLTKPLELAEVITQALQL</sequence>
<dbReference type="OrthoDB" id="8680283at2"/>
<dbReference type="AlphaFoldDB" id="A0A0L0EWK2"/>
<dbReference type="InterPro" id="IPR029058">
    <property type="entry name" value="AB_hydrolase_fold"/>
</dbReference>
<dbReference type="GO" id="GO:0016787">
    <property type="term" value="F:hydrolase activity"/>
    <property type="evidence" value="ECO:0007669"/>
    <property type="project" value="UniProtKB-KW"/>
</dbReference>
<dbReference type="SUPFAM" id="SSF53474">
    <property type="entry name" value="alpha/beta-Hydrolases"/>
    <property type="match status" value="1"/>
</dbReference>
<proteinExistence type="predicted"/>
<dbReference type="PROSITE" id="PS51257">
    <property type="entry name" value="PROKAR_LIPOPROTEIN"/>
    <property type="match status" value="1"/>
</dbReference>
<feature type="domain" description="AB hydrolase-1" evidence="1">
    <location>
        <begin position="41"/>
        <end position="268"/>
    </location>
</feature>